<sequence length="234" mass="26172">MVHTEAIMQSAEATEKHQPVQPMNFAKQEVPGMDPNIKKWSSNCWSLHEEAQRTGENRRRSFRLSPNFPRWPLYEEGDACTARKQPSHRGKCGRCKPALFSFPLSSGKRTRYEIQFERSGDENERRGKEKRKVEAVLQNLGTGGLRSGTTSGAFGKQTKRLAHFPSHRVLGQSFSELLTSVSRMSCRGGTELHAVTSAYASASTSNDRSTRTASIIVVTAFWSFGCTCSPRENL</sequence>
<dbReference type="EMBL" id="KZ772681">
    <property type="protein sequence ID" value="PTQ47041.1"/>
    <property type="molecule type" value="Genomic_DNA"/>
</dbReference>
<reference evidence="2" key="1">
    <citation type="journal article" date="2017" name="Cell">
        <title>Insights into land plant evolution garnered from the Marchantia polymorpha genome.</title>
        <authorList>
            <person name="Bowman J.L."/>
            <person name="Kohchi T."/>
            <person name="Yamato K.T."/>
            <person name="Jenkins J."/>
            <person name="Shu S."/>
            <person name="Ishizaki K."/>
            <person name="Yamaoka S."/>
            <person name="Nishihama R."/>
            <person name="Nakamura Y."/>
            <person name="Berger F."/>
            <person name="Adam C."/>
            <person name="Aki S.S."/>
            <person name="Althoff F."/>
            <person name="Araki T."/>
            <person name="Arteaga-Vazquez M.A."/>
            <person name="Balasubrmanian S."/>
            <person name="Barry K."/>
            <person name="Bauer D."/>
            <person name="Boehm C.R."/>
            <person name="Briginshaw L."/>
            <person name="Caballero-Perez J."/>
            <person name="Catarino B."/>
            <person name="Chen F."/>
            <person name="Chiyoda S."/>
            <person name="Chovatia M."/>
            <person name="Davies K.M."/>
            <person name="Delmans M."/>
            <person name="Demura T."/>
            <person name="Dierschke T."/>
            <person name="Dolan L."/>
            <person name="Dorantes-Acosta A.E."/>
            <person name="Eklund D.M."/>
            <person name="Florent S.N."/>
            <person name="Flores-Sandoval E."/>
            <person name="Fujiyama A."/>
            <person name="Fukuzawa H."/>
            <person name="Galik B."/>
            <person name="Grimanelli D."/>
            <person name="Grimwood J."/>
            <person name="Grossniklaus U."/>
            <person name="Hamada T."/>
            <person name="Haseloff J."/>
            <person name="Hetherington A.J."/>
            <person name="Higo A."/>
            <person name="Hirakawa Y."/>
            <person name="Hundley H.N."/>
            <person name="Ikeda Y."/>
            <person name="Inoue K."/>
            <person name="Inoue S.I."/>
            <person name="Ishida S."/>
            <person name="Jia Q."/>
            <person name="Kakita M."/>
            <person name="Kanazawa T."/>
            <person name="Kawai Y."/>
            <person name="Kawashima T."/>
            <person name="Kennedy M."/>
            <person name="Kinose K."/>
            <person name="Kinoshita T."/>
            <person name="Kohara Y."/>
            <person name="Koide E."/>
            <person name="Komatsu K."/>
            <person name="Kopischke S."/>
            <person name="Kubo M."/>
            <person name="Kyozuka J."/>
            <person name="Lagercrantz U."/>
            <person name="Lin S.S."/>
            <person name="Lindquist E."/>
            <person name="Lipzen A.M."/>
            <person name="Lu C.W."/>
            <person name="De Luna E."/>
            <person name="Martienssen R.A."/>
            <person name="Minamino N."/>
            <person name="Mizutani M."/>
            <person name="Mizutani M."/>
            <person name="Mochizuki N."/>
            <person name="Monte I."/>
            <person name="Mosher R."/>
            <person name="Nagasaki H."/>
            <person name="Nakagami H."/>
            <person name="Naramoto S."/>
            <person name="Nishitani K."/>
            <person name="Ohtani M."/>
            <person name="Okamoto T."/>
            <person name="Okumura M."/>
            <person name="Phillips J."/>
            <person name="Pollak B."/>
            <person name="Reinders A."/>
            <person name="Rovekamp M."/>
            <person name="Sano R."/>
            <person name="Sawa S."/>
            <person name="Schmid M.W."/>
            <person name="Shirakawa M."/>
            <person name="Solano R."/>
            <person name="Spunde A."/>
            <person name="Suetsugu N."/>
            <person name="Sugano S."/>
            <person name="Sugiyama A."/>
            <person name="Sun R."/>
            <person name="Suzuki Y."/>
            <person name="Takenaka M."/>
            <person name="Takezawa D."/>
            <person name="Tomogane H."/>
            <person name="Tsuzuki M."/>
            <person name="Ueda T."/>
            <person name="Umeda M."/>
            <person name="Ward J.M."/>
            <person name="Watanabe Y."/>
            <person name="Yazaki K."/>
            <person name="Yokoyama R."/>
            <person name="Yoshitake Y."/>
            <person name="Yotsui I."/>
            <person name="Zachgo S."/>
            <person name="Schmutz J."/>
        </authorList>
    </citation>
    <scope>NUCLEOTIDE SEQUENCE [LARGE SCALE GENOMIC DNA]</scope>
    <source>
        <strain evidence="2">Tak-1</strain>
    </source>
</reference>
<gene>
    <name evidence="1" type="ORF">MARPO_0009s0133</name>
</gene>
<evidence type="ECO:0000313" key="2">
    <source>
        <dbReference type="Proteomes" id="UP000244005"/>
    </source>
</evidence>
<dbReference type="Gramene" id="Mp7g14480.3">
    <property type="protein sequence ID" value="Mp7g14480.3.cds"/>
    <property type="gene ID" value="Mp7g14480"/>
</dbReference>
<dbReference type="AlphaFoldDB" id="A0A2R6XLT2"/>
<dbReference type="EMBL" id="KZ772681">
    <property type="protein sequence ID" value="PTQ47040.1"/>
    <property type="molecule type" value="Genomic_DNA"/>
</dbReference>
<proteinExistence type="predicted"/>
<dbReference type="EMBL" id="KZ772681">
    <property type="protein sequence ID" value="PTQ47037.1"/>
    <property type="molecule type" value="Genomic_DNA"/>
</dbReference>
<dbReference type="Proteomes" id="UP000244005">
    <property type="component" value="Unassembled WGS sequence"/>
</dbReference>
<name>A0A2R6XLT2_MARPO</name>
<reference evidence="1" key="2">
    <citation type="submission" date="2017-12" db="EMBL/GenBank/DDBJ databases">
        <title>WGS assembly of Marchantia polymorpha.</title>
        <authorList>
            <person name="Bowman J.L."/>
            <person name="Kohchi T."/>
            <person name="Yamato K.T."/>
            <person name="Jenkins J."/>
            <person name="Shu S."/>
            <person name="Ishizaki K."/>
            <person name="Yamaoka S."/>
            <person name="Nishihama R."/>
            <person name="Nakamura Y."/>
            <person name="Berger F."/>
            <person name="Adam C."/>
            <person name="Aki S.S."/>
            <person name="Althoff F."/>
            <person name="Araki T."/>
            <person name="Arteaga-Vazquez M.A."/>
            <person name="Balasubrmanian S."/>
            <person name="Bauer D."/>
            <person name="Boehm C.R."/>
            <person name="Briginshaw L."/>
            <person name="Caballero-Perez J."/>
            <person name="Catarino B."/>
            <person name="Chen F."/>
            <person name="Chiyoda S."/>
            <person name="Chovatia M."/>
            <person name="Davies K.M."/>
            <person name="Delmans M."/>
            <person name="Demura T."/>
            <person name="Dierschke T."/>
            <person name="Dolan L."/>
            <person name="Dorantes-Acosta A.E."/>
            <person name="Eklund D.M."/>
            <person name="Florent S.N."/>
            <person name="Flores-Sandoval E."/>
            <person name="Fujiyama A."/>
            <person name="Fukuzawa H."/>
            <person name="Galik B."/>
            <person name="Grimanelli D."/>
            <person name="Grimwood J."/>
            <person name="Grossniklaus U."/>
            <person name="Hamada T."/>
            <person name="Haseloff J."/>
            <person name="Hetherington A.J."/>
            <person name="Higo A."/>
            <person name="Hirakawa Y."/>
            <person name="Hundley H.N."/>
            <person name="Ikeda Y."/>
            <person name="Inoue K."/>
            <person name="Inoue S."/>
            <person name="Ishida S."/>
            <person name="Jia Q."/>
            <person name="Kakita M."/>
            <person name="Kanazawa T."/>
            <person name="Kawai Y."/>
            <person name="Kawashima T."/>
            <person name="Kennedy M."/>
            <person name="Kinose K."/>
            <person name="Kinoshita T."/>
            <person name="Kohara Y."/>
            <person name="Koide E."/>
            <person name="Komatsu K."/>
            <person name="Kopischke S."/>
            <person name="Kubo M."/>
            <person name="Kyozuka J."/>
            <person name="Lagercrantz U."/>
            <person name="Lin S.S."/>
            <person name="Lindquist E."/>
            <person name="Lipzen A.M."/>
            <person name="Lu C."/>
            <person name="Luna E.D."/>
            <person name="Martienssen R.A."/>
            <person name="Minamino N."/>
            <person name="Mizutani M."/>
            <person name="Mizutani M."/>
            <person name="Mochizuki N."/>
            <person name="Monte I."/>
            <person name="Mosher R."/>
            <person name="Nagasaki H."/>
            <person name="Nakagami H."/>
            <person name="Naramoto S."/>
            <person name="Nishitani K."/>
            <person name="Ohtani M."/>
            <person name="Okamoto T."/>
            <person name="Okumura M."/>
            <person name="Phillips J."/>
            <person name="Pollak B."/>
            <person name="Reinders A."/>
            <person name="Roevekamp M."/>
            <person name="Sano R."/>
            <person name="Sawa S."/>
            <person name="Schmid M.W."/>
            <person name="Shirakawa M."/>
            <person name="Solano R."/>
            <person name="Spunde A."/>
            <person name="Suetsugu N."/>
            <person name="Sugano S."/>
            <person name="Sugiyama A."/>
            <person name="Sun R."/>
            <person name="Suzuki Y."/>
            <person name="Takenaka M."/>
            <person name="Takezawa D."/>
            <person name="Tomogane H."/>
            <person name="Tsuzuki M."/>
            <person name="Ueda T."/>
            <person name="Umeda M."/>
            <person name="Ward J.M."/>
            <person name="Watanabe Y."/>
            <person name="Yazaki K."/>
            <person name="Yokoyama R."/>
            <person name="Yoshitake Y."/>
            <person name="Yotsui I."/>
            <person name="Zachgo S."/>
            <person name="Schmutz J."/>
        </authorList>
    </citation>
    <scope>NUCLEOTIDE SEQUENCE [LARGE SCALE GENOMIC DNA]</scope>
    <source>
        <strain evidence="1">Tak-1</strain>
    </source>
</reference>
<dbReference type="EMBL" id="KZ772681">
    <property type="protein sequence ID" value="PTQ47042.1"/>
    <property type="molecule type" value="Genomic_DNA"/>
</dbReference>
<dbReference type="Gramene" id="Mp7g14480.1">
    <property type="protein sequence ID" value="Mp7g14480.1.cds"/>
    <property type="gene ID" value="Mp7g14480"/>
</dbReference>
<protein>
    <submittedName>
        <fullName evidence="1">Uncharacterized protein</fullName>
    </submittedName>
</protein>
<keyword evidence="2" id="KW-1185">Reference proteome</keyword>
<evidence type="ECO:0000313" key="1">
    <source>
        <dbReference type="EMBL" id="PTQ47041.1"/>
    </source>
</evidence>
<organism evidence="1 2">
    <name type="scientific">Marchantia polymorpha</name>
    <name type="common">Common liverwort</name>
    <name type="synonym">Marchantia aquatica</name>
    <dbReference type="NCBI Taxonomy" id="3197"/>
    <lineage>
        <taxon>Eukaryota</taxon>
        <taxon>Viridiplantae</taxon>
        <taxon>Streptophyta</taxon>
        <taxon>Embryophyta</taxon>
        <taxon>Marchantiophyta</taxon>
        <taxon>Marchantiopsida</taxon>
        <taxon>Marchantiidae</taxon>
        <taxon>Marchantiales</taxon>
        <taxon>Marchantiaceae</taxon>
        <taxon>Marchantia</taxon>
    </lineage>
</organism>
<dbReference type="Gramene" id="Mp7g14480.5">
    <property type="protein sequence ID" value="Mp7g14480.5.cds"/>
    <property type="gene ID" value="Mp7g14480"/>
</dbReference>
<dbReference type="Gramene" id="Mp7g14480.2">
    <property type="protein sequence ID" value="Mp7g14480.2.cds"/>
    <property type="gene ID" value="Mp7g14480"/>
</dbReference>
<accession>A0A2R6XLT2</accession>
<dbReference type="EMBL" id="KZ772681">
    <property type="protein sequence ID" value="PTQ47039.1"/>
    <property type="molecule type" value="Genomic_DNA"/>
</dbReference>